<dbReference type="GO" id="GO:0060070">
    <property type="term" value="P:canonical Wnt signaling pathway"/>
    <property type="evidence" value="ECO:0007669"/>
    <property type="project" value="TreeGrafter"/>
</dbReference>
<dbReference type="WBParaSite" id="PEQ_0000307001-mRNA-1">
    <property type="protein sequence ID" value="PEQ_0000307001-mRNA-1"/>
    <property type="gene ID" value="PEQ_0000307001"/>
</dbReference>
<dbReference type="SUPFAM" id="SSF50156">
    <property type="entry name" value="PDZ domain-like"/>
    <property type="match status" value="1"/>
</dbReference>
<name>A0A914R8T7_PAREQ</name>
<dbReference type="PANTHER" id="PTHR10878">
    <property type="entry name" value="SEGMENT POLARITY PROTEIN DISHEVELLED"/>
    <property type="match status" value="1"/>
</dbReference>
<dbReference type="SMART" id="SM00228">
    <property type="entry name" value="PDZ"/>
    <property type="match status" value="1"/>
</dbReference>
<protein>
    <submittedName>
        <fullName evidence="3">PDZ domain-containing protein</fullName>
    </submittedName>
</protein>
<proteinExistence type="predicted"/>
<accession>A0A914R8T7</accession>
<evidence type="ECO:0000259" key="1">
    <source>
        <dbReference type="PROSITE" id="PS50106"/>
    </source>
</evidence>
<dbReference type="Proteomes" id="UP000887564">
    <property type="component" value="Unplaced"/>
</dbReference>
<organism evidence="2 3">
    <name type="scientific">Parascaris equorum</name>
    <name type="common">Equine roundworm</name>
    <dbReference type="NCBI Taxonomy" id="6256"/>
    <lineage>
        <taxon>Eukaryota</taxon>
        <taxon>Metazoa</taxon>
        <taxon>Ecdysozoa</taxon>
        <taxon>Nematoda</taxon>
        <taxon>Chromadorea</taxon>
        <taxon>Rhabditida</taxon>
        <taxon>Spirurina</taxon>
        <taxon>Ascaridomorpha</taxon>
        <taxon>Ascaridoidea</taxon>
        <taxon>Ascarididae</taxon>
        <taxon>Parascaris</taxon>
    </lineage>
</organism>
<dbReference type="InterPro" id="IPR001478">
    <property type="entry name" value="PDZ"/>
</dbReference>
<dbReference type="GO" id="GO:0005829">
    <property type="term" value="C:cytosol"/>
    <property type="evidence" value="ECO:0007669"/>
    <property type="project" value="TreeGrafter"/>
</dbReference>
<evidence type="ECO:0000313" key="3">
    <source>
        <dbReference type="WBParaSite" id="PEQ_0000307001-mRNA-1"/>
    </source>
</evidence>
<sequence length="208" mass="22743">MCSVFATNSSGCSLFCRGGGDHVMSPDRIDVVILYASITGGAVALDGRIEVGDQIVQVNKNSFENLSDAQAVQLLRQAAVSRRQNSVKPLKPFATDETNSIVVENTLGEEEHETDMEGAYAERHDRIQIPPTSNKGRTTQVVTTKRGVITAEDVFMARPDSGLQIKNRKWLKIPFSYCFMVCLMEGEVKRKVSRGEAVSVESIAGIGF</sequence>
<keyword evidence="2" id="KW-1185">Reference proteome</keyword>
<dbReference type="Pfam" id="PF00595">
    <property type="entry name" value="PDZ"/>
    <property type="match status" value="1"/>
</dbReference>
<reference evidence="3" key="1">
    <citation type="submission" date="2022-11" db="UniProtKB">
        <authorList>
            <consortium name="WormBaseParasite"/>
        </authorList>
    </citation>
    <scope>IDENTIFICATION</scope>
</reference>
<dbReference type="AlphaFoldDB" id="A0A914R8T7"/>
<dbReference type="PANTHER" id="PTHR10878:SF24">
    <property type="entry name" value="SEGMENT POLARITY PROTEIN DISHEVELLED HOMOLOG MIG-5"/>
    <property type="match status" value="1"/>
</dbReference>
<feature type="domain" description="PDZ" evidence="1">
    <location>
        <begin position="32"/>
        <end position="78"/>
    </location>
</feature>
<evidence type="ECO:0000313" key="2">
    <source>
        <dbReference type="Proteomes" id="UP000887564"/>
    </source>
</evidence>
<dbReference type="PROSITE" id="PS50106">
    <property type="entry name" value="PDZ"/>
    <property type="match status" value="1"/>
</dbReference>
<dbReference type="GO" id="GO:0005109">
    <property type="term" value="F:frizzled binding"/>
    <property type="evidence" value="ECO:0007669"/>
    <property type="project" value="TreeGrafter"/>
</dbReference>
<dbReference type="InterPro" id="IPR015506">
    <property type="entry name" value="Dsh/Dvl-rel"/>
</dbReference>
<dbReference type="Gene3D" id="2.30.42.10">
    <property type="match status" value="1"/>
</dbReference>
<dbReference type="InterPro" id="IPR036034">
    <property type="entry name" value="PDZ_sf"/>
</dbReference>